<protein>
    <submittedName>
        <fullName evidence="2">Uncharacterized protein</fullName>
    </submittedName>
</protein>
<evidence type="ECO:0000256" key="1">
    <source>
        <dbReference type="SAM" id="MobiDB-lite"/>
    </source>
</evidence>
<evidence type="ECO:0000313" key="3">
    <source>
        <dbReference type="Proteomes" id="UP001190700"/>
    </source>
</evidence>
<name>A0AAE0G2K8_9CHLO</name>
<comment type="caution">
    <text evidence="2">The sequence shown here is derived from an EMBL/GenBank/DDBJ whole genome shotgun (WGS) entry which is preliminary data.</text>
</comment>
<feature type="region of interest" description="Disordered" evidence="1">
    <location>
        <begin position="24"/>
        <end position="52"/>
    </location>
</feature>
<keyword evidence="3" id="KW-1185">Reference proteome</keyword>
<proteinExistence type="predicted"/>
<feature type="non-terminal residue" evidence="2">
    <location>
        <position position="1"/>
    </location>
</feature>
<reference evidence="2 3" key="1">
    <citation type="journal article" date="2015" name="Genome Biol. Evol.">
        <title>Comparative Genomics of a Bacterivorous Green Alga Reveals Evolutionary Causalities and Consequences of Phago-Mixotrophic Mode of Nutrition.</title>
        <authorList>
            <person name="Burns J.A."/>
            <person name="Paasch A."/>
            <person name="Narechania A."/>
            <person name="Kim E."/>
        </authorList>
    </citation>
    <scope>NUCLEOTIDE SEQUENCE [LARGE SCALE GENOMIC DNA]</scope>
    <source>
        <strain evidence="2 3">PLY_AMNH</strain>
    </source>
</reference>
<sequence>GKTERRLGWVPSGKTERGALWVVPSGKAEEEPSGVGAQRPKHGVGRPLGVALPSGNTEKVGALWECLPRKQLDEMRAENVALSGEVGKHKEEGSQLRTRVEASIRDLGVKNAKLQNLEEKVVPKLQEEMSALQSQVARLTPQLENVTVMNQANIELAQKHSANVLMKEAEINGC</sequence>
<dbReference type="EMBL" id="LGRX02010426">
    <property type="protein sequence ID" value="KAK3270384.1"/>
    <property type="molecule type" value="Genomic_DNA"/>
</dbReference>
<gene>
    <name evidence="2" type="ORF">CYMTET_21217</name>
</gene>
<organism evidence="2 3">
    <name type="scientific">Cymbomonas tetramitiformis</name>
    <dbReference type="NCBI Taxonomy" id="36881"/>
    <lineage>
        <taxon>Eukaryota</taxon>
        <taxon>Viridiplantae</taxon>
        <taxon>Chlorophyta</taxon>
        <taxon>Pyramimonadophyceae</taxon>
        <taxon>Pyramimonadales</taxon>
        <taxon>Pyramimonadaceae</taxon>
        <taxon>Cymbomonas</taxon>
    </lineage>
</organism>
<dbReference type="Proteomes" id="UP001190700">
    <property type="component" value="Unassembled WGS sequence"/>
</dbReference>
<dbReference type="AlphaFoldDB" id="A0AAE0G2K8"/>
<evidence type="ECO:0000313" key="2">
    <source>
        <dbReference type="EMBL" id="KAK3270384.1"/>
    </source>
</evidence>
<accession>A0AAE0G2K8</accession>